<name>A0ABR8IA45_9NOSO</name>
<sequence>MLDSADESIMIFEPNKLPELKEKQDILPVLSVLENWQLTVADVFRWLSFI</sequence>
<evidence type="ECO:0000313" key="2">
    <source>
        <dbReference type="Proteomes" id="UP000643580"/>
    </source>
</evidence>
<gene>
    <name evidence="1" type="ORF">H6G92_17190</name>
</gene>
<accession>A0ABR8IA45</accession>
<dbReference type="Proteomes" id="UP000643580">
    <property type="component" value="Unassembled WGS sequence"/>
</dbReference>
<reference evidence="1 2" key="1">
    <citation type="journal article" date="2020" name="ISME J.">
        <title>Comparative genomics reveals insights into cyanobacterial evolution and habitat adaptation.</title>
        <authorList>
            <person name="Chen M.Y."/>
            <person name="Teng W.K."/>
            <person name="Zhao L."/>
            <person name="Hu C.X."/>
            <person name="Zhou Y.K."/>
            <person name="Han B.P."/>
            <person name="Song L.R."/>
            <person name="Shu W.S."/>
        </authorList>
    </citation>
    <scope>NUCLEOTIDE SEQUENCE [LARGE SCALE GENOMIC DNA]</scope>
    <source>
        <strain evidence="1 2">FACHB-393</strain>
    </source>
</reference>
<organism evidence="1 2">
    <name type="scientific">Nostoc foliaceum FACHB-393</name>
    <dbReference type="NCBI Taxonomy" id="2692915"/>
    <lineage>
        <taxon>Bacteria</taxon>
        <taxon>Bacillati</taxon>
        <taxon>Cyanobacteriota</taxon>
        <taxon>Cyanophyceae</taxon>
        <taxon>Nostocales</taxon>
        <taxon>Nostocaceae</taxon>
        <taxon>Nostoc</taxon>
        <taxon>Nostoc foliaceum</taxon>
    </lineage>
</organism>
<evidence type="ECO:0000313" key="1">
    <source>
        <dbReference type="EMBL" id="MBD2647938.1"/>
    </source>
</evidence>
<proteinExistence type="predicted"/>
<dbReference type="EMBL" id="JACJTD010000019">
    <property type="protein sequence ID" value="MBD2647938.1"/>
    <property type="molecule type" value="Genomic_DNA"/>
</dbReference>
<comment type="caution">
    <text evidence="1">The sequence shown here is derived from an EMBL/GenBank/DDBJ whole genome shotgun (WGS) entry which is preliminary data.</text>
</comment>
<protein>
    <submittedName>
        <fullName evidence="1">Uncharacterized protein</fullName>
    </submittedName>
</protein>
<keyword evidence="2" id="KW-1185">Reference proteome</keyword>